<dbReference type="SUPFAM" id="SSF55545">
    <property type="entry name" value="beta-N-acetylhexosaminidase-like domain"/>
    <property type="match status" value="1"/>
</dbReference>
<keyword evidence="1" id="KW-0378">Hydrolase</keyword>
<evidence type="ECO:0000256" key="2">
    <source>
        <dbReference type="ARBA" id="ARBA00023295"/>
    </source>
</evidence>
<dbReference type="InterPro" id="IPR029018">
    <property type="entry name" value="Hex-like_dom2"/>
</dbReference>
<keyword evidence="5" id="KW-1185">Reference proteome</keyword>
<feature type="domain" description="Beta-hexosaminidase bacterial type N-terminal" evidence="3">
    <location>
        <begin position="2"/>
        <end position="50"/>
    </location>
</feature>
<dbReference type="Proteomes" id="UP000078335">
    <property type="component" value="Unassembled WGS sequence"/>
</dbReference>
<dbReference type="Gene3D" id="3.30.379.10">
    <property type="entry name" value="Chitobiase/beta-hexosaminidase domain 2-like"/>
    <property type="match status" value="1"/>
</dbReference>
<protein>
    <recommendedName>
        <fullName evidence="3">Beta-hexosaminidase bacterial type N-terminal domain-containing protein</fullName>
    </recommendedName>
</protein>
<keyword evidence="2" id="KW-0326">Glycosidase</keyword>
<proteinExistence type="predicted"/>
<dbReference type="Pfam" id="PF02838">
    <property type="entry name" value="Glyco_hydro_20b"/>
    <property type="match status" value="1"/>
</dbReference>
<reference evidence="4 5" key="1">
    <citation type="journal article" date="2016" name="Front. Microbiol.">
        <title>Genomic Resource of Rice Seed Associated Bacteria.</title>
        <authorList>
            <person name="Midha S."/>
            <person name="Bansal K."/>
            <person name="Sharma S."/>
            <person name="Kumar N."/>
            <person name="Patil P.P."/>
            <person name="Chaudhry V."/>
            <person name="Patil P.B."/>
        </authorList>
    </citation>
    <scope>NUCLEOTIDE SEQUENCE [LARGE SCALE GENOMIC DNA]</scope>
    <source>
        <strain evidence="4 5">NS263</strain>
    </source>
</reference>
<evidence type="ECO:0000313" key="4">
    <source>
        <dbReference type="EMBL" id="KTR41109.1"/>
    </source>
</evidence>
<evidence type="ECO:0000256" key="1">
    <source>
        <dbReference type="ARBA" id="ARBA00022801"/>
    </source>
</evidence>
<sequence>MLIPRPRSRVDGTGSFTLDERTRVTADTVAEPVAQYLQQVLRASTRLPLFGAAGATDVPVIALR</sequence>
<comment type="caution">
    <text evidence="4">The sequence shown here is derived from an EMBL/GenBank/DDBJ whole genome shotgun (WGS) entry which is preliminary data.</text>
</comment>
<dbReference type="RefSeq" id="WP_058728306.1">
    <property type="nucleotide sequence ID" value="NZ_LDRB01000021.1"/>
</dbReference>
<gene>
    <name evidence="4" type="ORF">NS263_05615</name>
</gene>
<feature type="non-terminal residue" evidence="4">
    <location>
        <position position="64"/>
    </location>
</feature>
<dbReference type="EMBL" id="LDRB01000021">
    <property type="protein sequence ID" value="KTR41109.1"/>
    <property type="molecule type" value="Genomic_DNA"/>
</dbReference>
<accession>A0ABR5S8M6</accession>
<dbReference type="InterPro" id="IPR015882">
    <property type="entry name" value="HEX_bac_N"/>
</dbReference>
<evidence type="ECO:0000259" key="3">
    <source>
        <dbReference type="Pfam" id="PF02838"/>
    </source>
</evidence>
<evidence type="ECO:0000313" key="5">
    <source>
        <dbReference type="Proteomes" id="UP000078335"/>
    </source>
</evidence>
<name>A0ABR5S8M6_9MICO</name>
<organism evidence="4 5">
    <name type="scientific">Curtobacterium oceanosedimentum</name>
    <dbReference type="NCBI Taxonomy" id="465820"/>
    <lineage>
        <taxon>Bacteria</taxon>
        <taxon>Bacillati</taxon>
        <taxon>Actinomycetota</taxon>
        <taxon>Actinomycetes</taxon>
        <taxon>Micrococcales</taxon>
        <taxon>Microbacteriaceae</taxon>
        <taxon>Curtobacterium</taxon>
    </lineage>
</organism>